<proteinExistence type="predicted"/>
<evidence type="ECO:0000313" key="3">
    <source>
        <dbReference type="Proteomes" id="UP000092600"/>
    </source>
</evidence>
<comment type="caution">
    <text evidence="2">The sequence shown here is derived from an EMBL/GenBank/DDBJ whole genome shotgun (WGS) entry which is preliminary data.</text>
</comment>
<reference evidence="2 3" key="1">
    <citation type="journal article" date="2016" name="DNA Res.">
        <title>The draft genome of MD-2 pineapple using hybrid error correction of long reads.</title>
        <authorList>
            <person name="Redwan R.M."/>
            <person name="Saidin A."/>
            <person name="Kumar S.V."/>
        </authorList>
    </citation>
    <scope>NUCLEOTIDE SEQUENCE [LARGE SCALE GENOMIC DNA]</scope>
    <source>
        <strain evidence="3">cv. MD2</strain>
        <tissue evidence="2">Leaf</tissue>
    </source>
</reference>
<sequence>MDLQDLRALRGARERRYDEAKDRRGGGGIEAELAGQGSKRSSDRSRDGEGEEEKKILADRERRYDEAKDRRGGGIEAEVMGEGSKRRGRDRSGGNQEAIEEAGRRNEWDLKWCGDFGVGFGFLKIRPESDLLASLAKEVEFRRLLNA</sequence>
<feature type="compositionally biased region" description="Basic and acidic residues" evidence="1">
    <location>
        <begin position="40"/>
        <end position="73"/>
    </location>
</feature>
<protein>
    <submittedName>
        <fullName evidence="2">Uncharacterized protein</fullName>
    </submittedName>
</protein>
<gene>
    <name evidence="2" type="ORF">ACMD2_22209</name>
</gene>
<dbReference type="Proteomes" id="UP000092600">
    <property type="component" value="Unassembled WGS sequence"/>
</dbReference>
<evidence type="ECO:0000313" key="2">
    <source>
        <dbReference type="EMBL" id="OAY83096.1"/>
    </source>
</evidence>
<dbReference type="AlphaFoldDB" id="A0A199W1G1"/>
<organism evidence="2 3">
    <name type="scientific">Ananas comosus</name>
    <name type="common">Pineapple</name>
    <name type="synonym">Ananas ananas</name>
    <dbReference type="NCBI Taxonomy" id="4615"/>
    <lineage>
        <taxon>Eukaryota</taxon>
        <taxon>Viridiplantae</taxon>
        <taxon>Streptophyta</taxon>
        <taxon>Embryophyta</taxon>
        <taxon>Tracheophyta</taxon>
        <taxon>Spermatophyta</taxon>
        <taxon>Magnoliopsida</taxon>
        <taxon>Liliopsida</taxon>
        <taxon>Poales</taxon>
        <taxon>Bromeliaceae</taxon>
        <taxon>Bromelioideae</taxon>
        <taxon>Ananas</taxon>
    </lineage>
</organism>
<evidence type="ECO:0000256" key="1">
    <source>
        <dbReference type="SAM" id="MobiDB-lite"/>
    </source>
</evidence>
<dbReference type="EMBL" id="LSRQ01000398">
    <property type="protein sequence ID" value="OAY83096.1"/>
    <property type="molecule type" value="Genomic_DNA"/>
</dbReference>
<name>A0A199W1G1_ANACO</name>
<feature type="region of interest" description="Disordered" evidence="1">
    <location>
        <begin position="1"/>
        <end position="102"/>
    </location>
</feature>
<feature type="compositionally biased region" description="Basic and acidic residues" evidence="1">
    <location>
        <begin position="1"/>
        <end position="25"/>
    </location>
</feature>
<accession>A0A199W1G1</accession>